<sequence length="151" mass="16965">MALIVSKVPAEVSNVKVRVCFQQPRLCSFITEYGARRKTSNGFPDSIRSFSPKQDPLSTREMSKGISSPRRCCCKNSGAYVVMHSENVLSKAKGTLEVWMNEMEKESGDVLTRRSQHRLLRAKFKRDSPKSRVEDSAPNVVDSGNYDKSCT</sequence>
<evidence type="ECO:0000313" key="1">
    <source>
        <dbReference type="EMBL" id="KAI0064896.1"/>
    </source>
</evidence>
<evidence type="ECO:0000313" key="2">
    <source>
        <dbReference type="Proteomes" id="UP000814140"/>
    </source>
</evidence>
<organism evidence="1 2">
    <name type="scientific">Artomyces pyxidatus</name>
    <dbReference type="NCBI Taxonomy" id="48021"/>
    <lineage>
        <taxon>Eukaryota</taxon>
        <taxon>Fungi</taxon>
        <taxon>Dikarya</taxon>
        <taxon>Basidiomycota</taxon>
        <taxon>Agaricomycotina</taxon>
        <taxon>Agaricomycetes</taxon>
        <taxon>Russulales</taxon>
        <taxon>Auriscalpiaceae</taxon>
        <taxon>Artomyces</taxon>
    </lineage>
</organism>
<reference evidence="1" key="2">
    <citation type="journal article" date="2022" name="New Phytol.">
        <title>Evolutionary transition to the ectomycorrhizal habit in the genomes of a hyperdiverse lineage of mushroom-forming fungi.</title>
        <authorList>
            <person name="Looney B."/>
            <person name="Miyauchi S."/>
            <person name="Morin E."/>
            <person name="Drula E."/>
            <person name="Courty P.E."/>
            <person name="Kohler A."/>
            <person name="Kuo A."/>
            <person name="LaButti K."/>
            <person name="Pangilinan J."/>
            <person name="Lipzen A."/>
            <person name="Riley R."/>
            <person name="Andreopoulos W."/>
            <person name="He G."/>
            <person name="Johnson J."/>
            <person name="Nolan M."/>
            <person name="Tritt A."/>
            <person name="Barry K.W."/>
            <person name="Grigoriev I.V."/>
            <person name="Nagy L.G."/>
            <person name="Hibbett D."/>
            <person name="Henrissat B."/>
            <person name="Matheny P.B."/>
            <person name="Labbe J."/>
            <person name="Martin F.M."/>
        </authorList>
    </citation>
    <scope>NUCLEOTIDE SEQUENCE</scope>
    <source>
        <strain evidence="1">HHB10654</strain>
    </source>
</reference>
<keyword evidence="2" id="KW-1185">Reference proteome</keyword>
<dbReference type="Proteomes" id="UP000814140">
    <property type="component" value="Unassembled WGS sequence"/>
</dbReference>
<protein>
    <submittedName>
        <fullName evidence="1">Uncharacterized protein</fullName>
    </submittedName>
</protein>
<reference evidence="1" key="1">
    <citation type="submission" date="2021-03" db="EMBL/GenBank/DDBJ databases">
        <authorList>
            <consortium name="DOE Joint Genome Institute"/>
            <person name="Ahrendt S."/>
            <person name="Looney B.P."/>
            <person name="Miyauchi S."/>
            <person name="Morin E."/>
            <person name="Drula E."/>
            <person name="Courty P.E."/>
            <person name="Chicoki N."/>
            <person name="Fauchery L."/>
            <person name="Kohler A."/>
            <person name="Kuo A."/>
            <person name="Labutti K."/>
            <person name="Pangilinan J."/>
            <person name="Lipzen A."/>
            <person name="Riley R."/>
            <person name="Andreopoulos W."/>
            <person name="He G."/>
            <person name="Johnson J."/>
            <person name="Barry K.W."/>
            <person name="Grigoriev I.V."/>
            <person name="Nagy L."/>
            <person name="Hibbett D."/>
            <person name="Henrissat B."/>
            <person name="Matheny P.B."/>
            <person name="Labbe J."/>
            <person name="Martin F."/>
        </authorList>
    </citation>
    <scope>NUCLEOTIDE SEQUENCE</scope>
    <source>
        <strain evidence="1">HHB10654</strain>
    </source>
</reference>
<dbReference type="EMBL" id="MU277197">
    <property type="protein sequence ID" value="KAI0064896.1"/>
    <property type="molecule type" value="Genomic_DNA"/>
</dbReference>
<comment type="caution">
    <text evidence="1">The sequence shown here is derived from an EMBL/GenBank/DDBJ whole genome shotgun (WGS) entry which is preliminary data.</text>
</comment>
<gene>
    <name evidence="1" type="ORF">BV25DRAFT_203112</name>
</gene>
<proteinExistence type="predicted"/>
<accession>A0ACB8TA28</accession>
<name>A0ACB8TA28_9AGAM</name>